<dbReference type="EMBL" id="CAFBLQ010000046">
    <property type="protein sequence ID" value="CAB4867857.1"/>
    <property type="molecule type" value="Genomic_DNA"/>
</dbReference>
<dbReference type="GO" id="GO:0080032">
    <property type="term" value="F:methyl jasmonate esterase activity"/>
    <property type="evidence" value="ECO:0007669"/>
    <property type="project" value="TreeGrafter"/>
</dbReference>
<dbReference type="AlphaFoldDB" id="A0A6J7DAW9"/>
<dbReference type="PANTHER" id="PTHR10992:SF1086">
    <property type="entry name" value="AB HYDROLASE-1 DOMAIN-CONTAINING PROTEIN"/>
    <property type="match status" value="1"/>
</dbReference>
<sequence length="244" mass="25793">MPNAVLVHGGFHGGWCWSRVSRPLLADGWTVHAPSLTGVADRLHLAGPDVGAMTHVNDIVSLIECEELDRVVLVGHSAGAHTAAGVAEAIPERIAAFIALDGLVPQAGESVNDVLGESQGVPDLFRQLAAEHDGVNIPPSAFTAEAFGVTDAQDAAWVERRMTSHPLRAFEEPVPVGEGFASIGHRLFIRCERFEAAYGQVMVDRFSADPGWEVAHWDTGHDAMITDAGRTVEAIVGAARAAGA</sequence>
<evidence type="ECO:0000259" key="1">
    <source>
        <dbReference type="Pfam" id="PF12697"/>
    </source>
</evidence>
<name>A0A6J7DAW9_9ZZZZ</name>
<accession>A0A6J7DAW9</accession>
<organism evidence="2">
    <name type="scientific">freshwater metagenome</name>
    <dbReference type="NCBI Taxonomy" id="449393"/>
    <lineage>
        <taxon>unclassified sequences</taxon>
        <taxon>metagenomes</taxon>
        <taxon>ecological metagenomes</taxon>
    </lineage>
</organism>
<dbReference type="InterPro" id="IPR029058">
    <property type="entry name" value="AB_hydrolase_fold"/>
</dbReference>
<protein>
    <submittedName>
        <fullName evidence="2">Unannotated protein</fullName>
    </submittedName>
</protein>
<dbReference type="InterPro" id="IPR045889">
    <property type="entry name" value="MES/HNL"/>
</dbReference>
<dbReference type="Pfam" id="PF12697">
    <property type="entry name" value="Abhydrolase_6"/>
    <property type="match status" value="1"/>
</dbReference>
<dbReference type="PANTHER" id="PTHR10992">
    <property type="entry name" value="METHYLESTERASE FAMILY MEMBER"/>
    <property type="match status" value="1"/>
</dbReference>
<reference evidence="2" key="1">
    <citation type="submission" date="2020-05" db="EMBL/GenBank/DDBJ databases">
        <authorList>
            <person name="Chiriac C."/>
            <person name="Salcher M."/>
            <person name="Ghai R."/>
            <person name="Kavagutti S V."/>
        </authorList>
    </citation>
    <scope>NUCLEOTIDE SEQUENCE</scope>
</reference>
<gene>
    <name evidence="2" type="ORF">UFOPK3423_00579</name>
</gene>
<feature type="domain" description="AB hydrolase-1" evidence="1">
    <location>
        <begin position="5"/>
        <end position="233"/>
    </location>
</feature>
<dbReference type="GO" id="GO:0080030">
    <property type="term" value="F:methyl indole-3-acetate esterase activity"/>
    <property type="evidence" value="ECO:0007669"/>
    <property type="project" value="TreeGrafter"/>
</dbReference>
<proteinExistence type="predicted"/>
<dbReference type="SUPFAM" id="SSF53474">
    <property type="entry name" value="alpha/beta-Hydrolases"/>
    <property type="match status" value="1"/>
</dbReference>
<evidence type="ECO:0000313" key="2">
    <source>
        <dbReference type="EMBL" id="CAB4867857.1"/>
    </source>
</evidence>
<dbReference type="Gene3D" id="3.40.50.1820">
    <property type="entry name" value="alpha/beta hydrolase"/>
    <property type="match status" value="1"/>
</dbReference>
<dbReference type="InterPro" id="IPR000073">
    <property type="entry name" value="AB_hydrolase_1"/>
</dbReference>